<evidence type="ECO:0000313" key="1">
    <source>
        <dbReference type="EMBL" id="MBB6049153.1"/>
    </source>
</evidence>
<dbReference type="RefSeq" id="WP_184192770.1">
    <property type="nucleotide sequence ID" value="NZ_JACHGW010000001.1"/>
</dbReference>
<reference evidence="1 2" key="1">
    <citation type="submission" date="2020-08" db="EMBL/GenBank/DDBJ databases">
        <title>Genomic Encyclopedia of Type Strains, Phase IV (KMG-IV): sequencing the most valuable type-strain genomes for metagenomic binning, comparative biology and taxonomic classification.</title>
        <authorList>
            <person name="Goeker M."/>
        </authorList>
    </citation>
    <scope>NUCLEOTIDE SEQUENCE [LARGE SCALE GENOMIC DNA]</scope>
    <source>
        <strain evidence="1 2">DSM 23562</strain>
    </source>
</reference>
<evidence type="ECO:0000313" key="2">
    <source>
        <dbReference type="Proteomes" id="UP000520814"/>
    </source>
</evidence>
<evidence type="ECO:0008006" key="3">
    <source>
        <dbReference type="Google" id="ProtNLM"/>
    </source>
</evidence>
<keyword evidence="2" id="KW-1185">Reference proteome</keyword>
<comment type="caution">
    <text evidence="1">The sequence shown here is derived from an EMBL/GenBank/DDBJ whole genome shotgun (WGS) entry which is preliminary data.</text>
</comment>
<proteinExistence type="predicted"/>
<dbReference type="Pfam" id="PF11927">
    <property type="entry name" value="HODM_asu-like"/>
    <property type="match status" value="1"/>
</dbReference>
<dbReference type="Proteomes" id="UP000520814">
    <property type="component" value="Unassembled WGS sequence"/>
</dbReference>
<dbReference type="AlphaFoldDB" id="A0A7W9SNL7"/>
<sequence>MTPLLPQPRYFPPEKGRYVTTPDLKPLGTDYGNGRLDQVAFQFDEHTPQFLANKAGRVALTDSFAELEAPVVAALGERLATEWPERTFTFSDFNTLCQQVCEDIAIVRRTPTRGDWNAALHICAPSHWAPEEKLGLGYAATHAPVPGTERTRSAAGSLVELMVTRGPFVRFTWGLAFDNRLDCHPRHGKSPFDGEHLWLRVERQVLLPLPELDAVAFLIRLHLYDAKSVPVAPLLAALESMSPEARAYKGLTESWESVLSWLRTSATETVPTQRATS</sequence>
<gene>
    <name evidence="1" type="ORF">HNQ39_000915</name>
</gene>
<organism evidence="1 2">
    <name type="scientific">Armatimonas rosea</name>
    <dbReference type="NCBI Taxonomy" id="685828"/>
    <lineage>
        <taxon>Bacteria</taxon>
        <taxon>Bacillati</taxon>
        <taxon>Armatimonadota</taxon>
        <taxon>Armatimonadia</taxon>
        <taxon>Armatimonadales</taxon>
        <taxon>Armatimonadaceae</taxon>
        <taxon>Armatimonas</taxon>
    </lineage>
</organism>
<dbReference type="InterPro" id="IPR021848">
    <property type="entry name" value="HODM_asu-like"/>
</dbReference>
<accession>A0A7W9SNL7</accession>
<name>A0A7W9SNL7_ARMRO</name>
<dbReference type="EMBL" id="JACHGW010000001">
    <property type="protein sequence ID" value="MBB6049153.1"/>
    <property type="molecule type" value="Genomic_DNA"/>
</dbReference>
<protein>
    <recommendedName>
        <fullName evidence="3">DUF3445 domain-containing protein</fullName>
    </recommendedName>
</protein>